<dbReference type="AlphaFoldDB" id="A0A0S3F2J1"/>
<dbReference type="Gene3D" id="1.10.260.40">
    <property type="entry name" value="lambda repressor-like DNA-binding domains"/>
    <property type="match status" value="1"/>
</dbReference>
<dbReference type="SUPFAM" id="SSF47413">
    <property type="entry name" value="lambda repressor-like DNA-binding domains"/>
    <property type="match status" value="1"/>
</dbReference>
<dbReference type="InterPro" id="IPR001387">
    <property type="entry name" value="Cro/C1-type_HTH"/>
</dbReference>
<dbReference type="EMBL" id="CP013264">
    <property type="protein sequence ID" value="ALR21929.1"/>
    <property type="molecule type" value="Genomic_DNA"/>
</dbReference>
<feature type="domain" description="HTH cro/C1-type" evidence="1">
    <location>
        <begin position="19"/>
        <end position="73"/>
    </location>
</feature>
<gene>
    <name evidence="2" type="ORF">ATN00_18160</name>
</gene>
<dbReference type="CDD" id="cd00093">
    <property type="entry name" value="HTH_XRE"/>
    <property type="match status" value="1"/>
</dbReference>
<dbReference type="Pfam" id="PF01381">
    <property type="entry name" value="HTH_3"/>
    <property type="match status" value="1"/>
</dbReference>
<accession>A0A0S3F2J1</accession>
<protein>
    <submittedName>
        <fullName evidence="2">XRE family transcriptional regulator</fullName>
    </submittedName>
</protein>
<dbReference type="KEGG" id="sbd:ATN00_18160"/>
<reference evidence="2 3" key="1">
    <citation type="submission" date="2015-11" db="EMBL/GenBank/DDBJ databases">
        <title>A Two-component Flavoprotein Monooxygenase System MeaXY Responsible for para-Hydroxylation of 2-Methyl-6-ethylaniline and 2,6-Diethylaniline in Sphingobium baderi DE-13.</title>
        <authorList>
            <person name="Cheng M."/>
            <person name="Meng Q."/>
            <person name="Yang Y."/>
            <person name="Chu C."/>
            <person name="Yan X."/>
            <person name="He J."/>
            <person name="Li S."/>
        </authorList>
    </citation>
    <scope>NUCLEOTIDE SEQUENCE [LARGE SCALE GENOMIC DNA]</scope>
    <source>
        <strain evidence="2 3">DE-13</strain>
    </source>
</reference>
<evidence type="ECO:0000313" key="2">
    <source>
        <dbReference type="EMBL" id="ALR21929.1"/>
    </source>
</evidence>
<dbReference type="Proteomes" id="UP000056968">
    <property type="component" value="Chromosome"/>
</dbReference>
<name>A0A0S3F2J1_9SPHN</name>
<evidence type="ECO:0000313" key="3">
    <source>
        <dbReference type="Proteomes" id="UP000056968"/>
    </source>
</evidence>
<keyword evidence="3" id="KW-1185">Reference proteome</keyword>
<dbReference type="InterPro" id="IPR010982">
    <property type="entry name" value="Lambda_DNA-bd_dom_sf"/>
</dbReference>
<dbReference type="SMART" id="SM00530">
    <property type="entry name" value="HTH_XRE"/>
    <property type="match status" value="1"/>
</dbReference>
<organism evidence="2 3">
    <name type="scientific">Sphingobium baderi</name>
    <dbReference type="NCBI Taxonomy" id="1332080"/>
    <lineage>
        <taxon>Bacteria</taxon>
        <taxon>Pseudomonadati</taxon>
        <taxon>Pseudomonadota</taxon>
        <taxon>Alphaproteobacteria</taxon>
        <taxon>Sphingomonadales</taxon>
        <taxon>Sphingomonadaceae</taxon>
        <taxon>Sphingobium</taxon>
    </lineage>
</organism>
<proteinExistence type="predicted"/>
<dbReference type="PROSITE" id="PS50943">
    <property type="entry name" value="HTH_CROC1"/>
    <property type="match status" value="1"/>
</dbReference>
<dbReference type="RefSeq" id="WP_062067355.1">
    <property type="nucleotide sequence ID" value="NZ_CP013264.1"/>
</dbReference>
<dbReference type="GO" id="GO:0003677">
    <property type="term" value="F:DNA binding"/>
    <property type="evidence" value="ECO:0007669"/>
    <property type="project" value="InterPro"/>
</dbReference>
<sequence length="251" mass="26864">MSDQAQLPQGEGDAIADRLREELARRRISRQAVADMARISLSTLEKALAGSRPFTLATVIRLEEALGASLRGQPGHGEVATAPGLAPDHMGAYSRAAVRWIEGDYLTLRASFGTPGGLNAYRTTLFWDDAAGHLRFAESDRADGAFAQAGHVSMPNLSGHTYLATNEAGQHRLIILGRPTREGQMFGLLTTLQAGAGSQLVPVACPVAFVPRAQLPDVPMGVLTAQSPHFPVCRAITDRATKDDFCRWHGG</sequence>
<dbReference type="STRING" id="1332080.ATN00_18160"/>
<evidence type="ECO:0000259" key="1">
    <source>
        <dbReference type="PROSITE" id="PS50943"/>
    </source>
</evidence>